<proteinExistence type="inferred from homology"/>
<keyword evidence="3 5" id="KW-1133">Transmembrane helix</keyword>
<keyword evidence="5" id="KW-0489">Methyltransferase</keyword>
<keyword evidence="5" id="KW-0949">S-adenosyl-L-methionine</keyword>
<dbReference type="Proteomes" id="UP000827284">
    <property type="component" value="Unassembled WGS sequence"/>
</dbReference>
<accession>A0A9P3HA15</accession>
<comment type="similarity">
    <text evidence="5">Belongs to the class VI-like SAM-binding methyltransferase superfamily. Isoprenylcysteine carboxyl methyltransferase family.</text>
</comment>
<comment type="caution">
    <text evidence="7">The sequence shown here is derived from an EMBL/GenBank/DDBJ whole genome shotgun (WGS) entry which is preliminary data.</text>
</comment>
<evidence type="ECO:0000256" key="4">
    <source>
        <dbReference type="ARBA" id="ARBA00023136"/>
    </source>
</evidence>
<dbReference type="GO" id="GO:0032259">
    <property type="term" value="P:methylation"/>
    <property type="evidence" value="ECO:0007669"/>
    <property type="project" value="UniProtKB-KW"/>
</dbReference>
<dbReference type="EC" id="2.1.1.100" evidence="5"/>
<keyword evidence="8" id="KW-1185">Reference proteome</keyword>
<dbReference type="AlphaFoldDB" id="A0A9P3HA15"/>
<feature type="transmembrane region" description="Helical" evidence="5">
    <location>
        <begin position="49"/>
        <end position="66"/>
    </location>
</feature>
<keyword evidence="5" id="KW-0808">Transferase</keyword>
<dbReference type="PANTHER" id="PTHR12714:SF9">
    <property type="entry name" value="PROTEIN-S-ISOPRENYLCYSTEINE O-METHYLTRANSFERASE"/>
    <property type="match status" value="1"/>
</dbReference>
<dbReference type="Pfam" id="PF04140">
    <property type="entry name" value="ICMT"/>
    <property type="match status" value="1"/>
</dbReference>
<keyword evidence="2 5" id="KW-0812">Transmembrane</keyword>
<evidence type="ECO:0000256" key="1">
    <source>
        <dbReference type="ARBA" id="ARBA00004141"/>
    </source>
</evidence>
<feature type="transmembrane region" description="Helical" evidence="5">
    <location>
        <begin position="131"/>
        <end position="153"/>
    </location>
</feature>
<keyword evidence="4 5" id="KW-0472">Membrane</keyword>
<comment type="subcellular location">
    <subcellularLocation>
        <location evidence="5">Endoplasmic reticulum membrane</location>
        <topology evidence="5">Multi-pass membrane protein</topology>
    </subcellularLocation>
    <subcellularLocation>
        <location evidence="1">Membrane</location>
        <topology evidence="1">Multi-pass membrane protein</topology>
    </subcellularLocation>
</comment>
<dbReference type="PANTHER" id="PTHR12714">
    <property type="entry name" value="PROTEIN-S ISOPRENYLCYSTEINE O-METHYLTRANSFERASE"/>
    <property type="match status" value="1"/>
</dbReference>
<dbReference type="GO" id="GO:0005789">
    <property type="term" value="C:endoplasmic reticulum membrane"/>
    <property type="evidence" value="ECO:0007669"/>
    <property type="project" value="UniProtKB-SubCell"/>
</dbReference>
<dbReference type="GO" id="GO:0004671">
    <property type="term" value="F:protein C-terminal S-isoprenylcysteine carboxyl O-methyltransferase activity"/>
    <property type="evidence" value="ECO:0007669"/>
    <property type="project" value="UniProtKB-EC"/>
</dbReference>
<dbReference type="EMBL" id="BQFW01000007">
    <property type="protein sequence ID" value="GJJ72512.1"/>
    <property type="molecule type" value="Genomic_DNA"/>
</dbReference>
<reference evidence="7" key="2">
    <citation type="journal article" date="2022" name="Microbiol. Resour. Announc.">
        <title>Whole-Genome Sequence of Entomortierella parvispora E1425, a Mucoromycotan Fungus Associated with Burkholderiaceae-Related Endosymbiotic Bacteria.</title>
        <authorList>
            <person name="Herlambang A."/>
            <person name="Guo Y."/>
            <person name="Takashima Y."/>
            <person name="Narisawa K."/>
            <person name="Ohta H."/>
            <person name="Nishizawa T."/>
        </authorList>
    </citation>
    <scope>NUCLEOTIDE SEQUENCE</scope>
    <source>
        <strain evidence="7">E1425</strain>
    </source>
</reference>
<comment type="catalytic activity">
    <reaction evidence="5">
        <text>[protein]-C-terminal S-[(2E,6E)-farnesyl]-L-cysteine + S-adenosyl-L-methionine = [protein]-C-terminal S-[(2E,6E)-farnesyl]-L-cysteine methyl ester + S-adenosyl-L-homocysteine</text>
        <dbReference type="Rhea" id="RHEA:21672"/>
        <dbReference type="Rhea" id="RHEA-COMP:12125"/>
        <dbReference type="Rhea" id="RHEA-COMP:12126"/>
        <dbReference type="ChEBI" id="CHEBI:57856"/>
        <dbReference type="ChEBI" id="CHEBI:59789"/>
        <dbReference type="ChEBI" id="CHEBI:90510"/>
        <dbReference type="ChEBI" id="CHEBI:90511"/>
        <dbReference type="EC" id="2.1.1.100"/>
    </reaction>
</comment>
<keyword evidence="6" id="KW-0732">Signal</keyword>
<organism evidence="7 8">
    <name type="scientific">Entomortierella parvispora</name>
    <dbReference type="NCBI Taxonomy" id="205924"/>
    <lineage>
        <taxon>Eukaryota</taxon>
        <taxon>Fungi</taxon>
        <taxon>Fungi incertae sedis</taxon>
        <taxon>Mucoromycota</taxon>
        <taxon>Mortierellomycotina</taxon>
        <taxon>Mortierellomycetes</taxon>
        <taxon>Mortierellales</taxon>
        <taxon>Mortierellaceae</taxon>
        <taxon>Entomortierella</taxon>
    </lineage>
</organism>
<evidence type="ECO:0000256" key="2">
    <source>
        <dbReference type="ARBA" id="ARBA00022692"/>
    </source>
</evidence>
<evidence type="ECO:0000256" key="3">
    <source>
        <dbReference type="ARBA" id="ARBA00022989"/>
    </source>
</evidence>
<evidence type="ECO:0000313" key="7">
    <source>
        <dbReference type="EMBL" id="GJJ72512.1"/>
    </source>
</evidence>
<feature type="transmembrane region" description="Helical" evidence="5">
    <location>
        <begin position="165"/>
        <end position="184"/>
    </location>
</feature>
<dbReference type="InterPro" id="IPR007269">
    <property type="entry name" value="ICMT_MeTrfase"/>
</dbReference>
<feature type="transmembrane region" description="Helical" evidence="5">
    <location>
        <begin position="78"/>
        <end position="97"/>
    </location>
</feature>
<reference evidence="7" key="1">
    <citation type="submission" date="2021-11" db="EMBL/GenBank/DDBJ databases">
        <authorList>
            <person name="Herlambang A."/>
            <person name="Guo Y."/>
            <person name="Takashima Y."/>
            <person name="Nishizawa T."/>
        </authorList>
    </citation>
    <scope>NUCLEOTIDE SEQUENCE</scope>
    <source>
        <strain evidence="7">E1425</strain>
    </source>
</reference>
<name>A0A9P3HA15_9FUNG</name>
<dbReference type="Gene3D" id="1.20.120.1630">
    <property type="match status" value="1"/>
</dbReference>
<evidence type="ECO:0000256" key="5">
    <source>
        <dbReference type="RuleBase" id="RU362022"/>
    </source>
</evidence>
<feature type="chain" id="PRO_5040240600" description="Protein-S-isoprenylcysteine O-methyltransferase" evidence="6">
    <location>
        <begin position="19"/>
        <end position="214"/>
    </location>
</feature>
<gene>
    <name evidence="7" type="ORF">EMPS_04870</name>
</gene>
<sequence length="214" mass="23826">MLLKAACVSLHTLALVLSIRPPASSTTKEKSDKVKDEGWFSTIMIKMMPRFGQTAAIVATALYVLLMARGVIPGELQTWQALATAIGVLGYALRAWSFKTLDRFFTYSLTIRPGHRLVQDGPYRLLLHPSYTGLMMTGISYIFLMGSGGYWTYLVKPLMPLPIPGALLTLGGLVLSVGLTIFRVQGEEAMLEQHFGKEFKDYASTRWRFVPYVI</sequence>
<keyword evidence="5" id="KW-0256">Endoplasmic reticulum</keyword>
<evidence type="ECO:0000256" key="6">
    <source>
        <dbReference type="SAM" id="SignalP"/>
    </source>
</evidence>
<feature type="signal peptide" evidence="6">
    <location>
        <begin position="1"/>
        <end position="18"/>
    </location>
</feature>
<protein>
    <recommendedName>
        <fullName evidence="5">Protein-S-isoprenylcysteine O-methyltransferase</fullName>
        <ecNumber evidence="5">2.1.1.100</ecNumber>
    </recommendedName>
</protein>
<dbReference type="OrthoDB" id="422086at2759"/>
<evidence type="ECO:0000313" key="8">
    <source>
        <dbReference type="Proteomes" id="UP000827284"/>
    </source>
</evidence>